<dbReference type="RefSeq" id="XP_062766085.1">
    <property type="nucleotide sequence ID" value="XM_062905965.1"/>
</dbReference>
<evidence type="ECO:0000313" key="3">
    <source>
        <dbReference type="Proteomes" id="UP001326199"/>
    </source>
</evidence>
<dbReference type="Proteomes" id="UP001326199">
    <property type="component" value="Unassembled WGS sequence"/>
</dbReference>
<comment type="caution">
    <text evidence="2">The sequence shown here is derived from an EMBL/GenBank/DDBJ whole genome shotgun (WGS) entry which is preliminary data.</text>
</comment>
<evidence type="ECO:0000313" key="2">
    <source>
        <dbReference type="EMBL" id="KAK4666119.1"/>
    </source>
</evidence>
<evidence type="ECO:0008006" key="4">
    <source>
        <dbReference type="Google" id="ProtNLM"/>
    </source>
</evidence>
<sequence>MSKRYSVAMRPFSRQPHLFLLLLFSSGLKPHPPANPVLVRKRSDPDNRGLLLLHRPRAPFSEPRLPQKRDNKDSRPPDQTESTDRLTDPPESNEGRNCFWRPTGRMLVTGFVG</sequence>
<proteinExistence type="predicted"/>
<keyword evidence="3" id="KW-1185">Reference proteome</keyword>
<organism evidence="2 3">
    <name type="scientific">Podospora pseudopauciseta</name>
    <dbReference type="NCBI Taxonomy" id="2093780"/>
    <lineage>
        <taxon>Eukaryota</taxon>
        <taxon>Fungi</taxon>
        <taxon>Dikarya</taxon>
        <taxon>Ascomycota</taxon>
        <taxon>Pezizomycotina</taxon>
        <taxon>Sordariomycetes</taxon>
        <taxon>Sordariomycetidae</taxon>
        <taxon>Sordariales</taxon>
        <taxon>Podosporaceae</taxon>
        <taxon>Podospora</taxon>
    </lineage>
</organism>
<feature type="compositionally biased region" description="Basic and acidic residues" evidence="1">
    <location>
        <begin position="65"/>
        <end position="88"/>
    </location>
</feature>
<evidence type="ECO:0000256" key="1">
    <source>
        <dbReference type="SAM" id="MobiDB-lite"/>
    </source>
</evidence>
<feature type="region of interest" description="Disordered" evidence="1">
    <location>
        <begin position="31"/>
        <end position="101"/>
    </location>
</feature>
<gene>
    <name evidence="2" type="ORF">QC763_0069510</name>
</gene>
<accession>A0ABR0HDZ4</accession>
<protein>
    <recommendedName>
        <fullName evidence="4">Secreted protein</fullName>
    </recommendedName>
</protein>
<name>A0ABR0HDZ4_9PEZI</name>
<reference evidence="2 3" key="1">
    <citation type="journal article" date="2023" name="bioRxiv">
        <title>High-quality genome assemblies of four members of thePodospora anserinaspecies complex.</title>
        <authorList>
            <person name="Ament-Velasquez S.L."/>
            <person name="Vogan A.A."/>
            <person name="Wallerman O."/>
            <person name="Hartmann F."/>
            <person name="Gautier V."/>
            <person name="Silar P."/>
            <person name="Giraud T."/>
            <person name="Johannesson H."/>
        </authorList>
    </citation>
    <scope>NUCLEOTIDE SEQUENCE [LARGE SCALE GENOMIC DNA]</scope>
    <source>
        <strain evidence="2 3">CBS 411.78</strain>
    </source>
</reference>
<dbReference type="GeneID" id="87926075"/>
<dbReference type="EMBL" id="JAFFHB010000005">
    <property type="protein sequence ID" value="KAK4666119.1"/>
    <property type="molecule type" value="Genomic_DNA"/>
</dbReference>